<feature type="transmembrane region" description="Helical" evidence="7">
    <location>
        <begin position="448"/>
        <end position="466"/>
    </location>
</feature>
<dbReference type="PROSITE" id="PS00218">
    <property type="entry name" value="AMINO_ACID_PERMEASE_1"/>
    <property type="match status" value="1"/>
</dbReference>
<evidence type="ECO:0000313" key="10">
    <source>
        <dbReference type="Proteomes" id="UP000051739"/>
    </source>
</evidence>
<dbReference type="AlphaFoldDB" id="A0A0R1VGY5"/>
<dbReference type="PANTHER" id="PTHR43341">
    <property type="entry name" value="AMINO ACID PERMEASE"/>
    <property type="match status" value="1"/>
</dbReference>
<feature type="transmembrane region" description="Helical" evidence="7">
    <location>
        <begin position="287"/>
        <end position="312"/>
    </location>
</feature>
<feature type="transmembrane region" description="Helical" evidence="7">
    <location>
        <begin position="82"/>
        <end position="103"/>
    </location>
</feature>
<dbReference type="PANTHER" id="PTHR43341:SF1">
    <property type="entry name" value="GENERAL AMINO-ACID PERMEASE GAP1"/>
    <property type="match status" value="1"/>
</dbReference>
<feature type="transmembrane region" description="Helical" evidence="7">
    <location>
        <begin position="414"/>
        <end position="436"/>
    </location>
</feature>
<name>A0A0R1VGY5_9LACO</name>
<keyword evidence="10" id="KW-1185">Reference proteome</keyword>
<dbReference type="FunFam" id="1.20.1740.10:FF:000001">
    <property type="entry name" value="Amino acid permease"/>
    <property type="match status" value="1"/>
</dbReference>
<feature type="transmembrane region" description="Helical" evidence="7">
    <location>
        <begin position="344"/>
        <end position="366"/>
    </location>
</feature>
<dbReference type="PIRSF" id="PIRSF006060">
    <property type="entry name" value="AA_transporter"/>
    <property type="match status" value="1"/>
</dbReference>
<dbReference type="Pfam" id="PF00324">
    <property type="entry name" value="AA_permease"/>
    <property type="match status" value="1"/>
</dbReference>
<evidence type="ECO:0000256" key="2">
    <source>
        <dbReference type="ARBA" id="ARBA00022448"/>
    </source>
</evidence>
<evidence type="ECO:0000256" key="4">
    <source>
        <dbReference type="ARBA" id="ARBA00022970"/>
    </source>
</evidence>
<feature type="transmembrane region" description="Helical" evidence="7">
    <location>
        <begin position="158"/>
        <end position="183"/>
    </location>
</feature>
<dbReference type="PATRIC" id="fig|1423749.3.peg.727"/>
<keyword evidence="5 7" id="KW-1133">Transmembrane helix</keyword>
<protein>
    <submittedName>
        <fullName evidence="9">Lysine transporter</fullName>
    </submittedName>
</protein>
<evidence type="ECO:0000256" key="3">
    <source>
        <dbReference type="ARBA" id="ARBA00022692"/>
    </source>
</evidence>
<accession>A0A0R1VGY5</accession>
<feature type="transmembrane region" description="Helical" evidence="7">
    <location>
        <begin position="21"/>
        <end position="43"/>
    </location>
</feature>
<comment type="caution">
    <text evidence="9">The sequence shown here is derived from an EMBL/GenBank/DDBJ whole genome shotgun (WGS) entry which is preliminary data.</text>
</comment>
<feature type="transmembrane region" description="Helical" evidence="7">
    <location>
        <begin position="203"/>
        <end position="228"/>
    </location>
</feature>
<evidence type="ECO:0000256" key="1">
    <source>
        <dbReference type="ARBA" id="ARBA00004141"/>
    </source>
</evidence>
<dbReference type="GO" id="GO:0015171">
    <property type="term" value="F:amino acid transmembrane transporter activity"/>
    <property type="evidence" value="ECO:0007669"/>
    <property type="project" value="TreeGrafter"/>
</dbReference>
<feature type="transmembrane region" description="Helical" evidence="7">
    <location>
        <begin position="123"/>
        <end position="146"/>
    </location>
</feature>
<evidence type="ECO:0000256" key="6">
    <source>
        <dbReference type="ARBA" id="ARBA00023136"/>
    </source>
</evidence>
<feature type="transmembrane region" description="Helical" evidence="7">
    <location>
        <begin position="372"/>
        <end position="393"/>
    </location>
</feature>
<reference evidence="9 10" key="1">
    <citation type="journal article" date="2015" name="Genome Announc.">
        <title>Expanding the biotechnology potential of lactobacilli through comparative genomics of 213 strains and associated genera.</title>
        <authorList>
            <person name="Sun Z."/>
            <person name="Harris H.M."/>
            <person name="McCann A."/>
            <person name="Guo C."/>
            <person name="Argimon S."/>
            <person name="Zhang W."/>
            <person name="Yang X."/>
            <person name="Jeffery I.B."/>
            <person name="Cooney J.C."/>
            <person name="Kagawa T.F."/>
            <person name="Liu W."/>
            <person name="Song Y."/>
            <person name="Salvetti E."/>
            <person name="Wrobel A."/>
            <person name="Rasinkangas P."/>
            <person name="Parkhill J."/>
            <person name="Rea M.C."/>
            <person name="O'Sullivan O."/>
            <person name="Ritari J."/>
            <person name="Douillard F.P."/>
            <person name="Paul Ross R."/>
            <person name="Yang R."/>
            <person name="Briner A.E."/>
            <person name="Felis G.E."/>
            <person name="de Vos W.M."/>
            <person name="Barrangou R."/>
            <person name="Klaenhammer T.R."/>
            <person name="Caufield P.W."/>
            <person name="Cui Y."/>
            <person name="Zhang H."/>
            <person name="O'Toole P.W."/>
        </authorList>
    </citation>
    <scope>NUCLEOTIDE SEQUENCE [LARGE SCALE GENOMIC DNA]</scope>
    <source>
        <strain evidence="9 10">DSM 16045</strain>
    </source>
</reference>
<dbReference type="Proteomes" id="UP000051739">
    <property type="component" value="Unassembled WGS sequence"/>
</dbReference>
<keyword evidence="3 7" id="KW-0812">Transmembrane</keyword>
<evidence type="ECO:0000256" key="5">
    <source>
        <dbReference type="ARBA" id="ARBA00022989"/>
    </source>
</evidence>
<sequence length="502" mass="54658">MATDMSHQQGGEIKRSLQSRHLSMIALGGSIGTGLFIASGSAITTAGPGGALVAYAVMGIMVYFLMTSLAEMATYIPLSGSFAAYATKFVSPAMGFALGWNYWLNCAITVPVEVTTAGLVMNFWFPHIPSWIFSAVVFALIFLINVLSVKSYGETEFWLALVKVVTVIVFLIVGVLVILGIMGGQGPVGLENFTYKKAPFVNGFSGILSVFLVAGFSFQGTEMVGIAAGESADPEKSVPRAIHSTFWRILLFYICTIFVIACILPYTNPNLLSSDVKDIVTSPFTLVFKRAGLAAAASVMNAVILVAVLSSANSWMYASSRMLYSQAREGYAWKILGYIDKRGIPIYGLLSTLVIGILVWLTQFIGPEAYNYLIGASGLSGFIAWVGIAVSHWRFRRAFVAQGHQLSELKYHAALFPLGPILAFVLCLVVICGQNIDAFINMDWSNIAITYMTVPIFIILYIYYKVKYGSKLIPLKKVDLSRRTKGEAFEPADEPTGEKQNH</sequence>
<organism evidence="9 10">
    <name type="scientific">Limosilactobacillus gastricus DSM 16045</name>
    <dbReference type="NCBI Taxonomy" id="1423749"/>
    <lineage>
        <taxon>Bacteria</taxon>
        <taxon>Bacillati</taxon>
        <taxon>Bacillota</taxon>
        <taxon>Bacilli</taxon>
        <taxon>Lactobacillales</taxon>
        <taxon>Lactobacillaceae</taxon>
        <taxon>Limosilactobacillus</taxon>
    </lineage>
</organism>
<evidence type="ECO:0000259" key="8">
    <source>
        <dbReference type="Pfam" id="PF00324"/>
    </source>
</evidence>
<feature type="domain" description="Amino acid permease/ SLC12A" evidence="8">
    <location>
        <begin position="21"/>
        <end position="468"/>
    </location>
</feature>
<dbReference type="InterPro" id="IPR050524">
    <property type="entry name" value="APC_YAT"/>
</dbReference>
<keyword evidence="4" id="KW-0029">Amino-acid transport</keyword>
<proteinExistence type="predicted"/>
<dbReference type="EMBL" id="AZFN01000002">
    <property type="protein sequence ID" value="KRM03403.1"/>
    <property type="molecule type" value="Genomic_DNA"/>
</dbReference>
<gene>
    <name evidence="9" type="ORF">FC60_GL000723</name>
</gene>
<comment type="subcellular location">
    <subcellularLocation>
        <location evidence="1">Membrane</location>
        <topology evidence="1">Multi-pass membrane protein</topology>
    </subcellularLocation>
</comment>
<evidence type="ECO:0000256" key="7">
    <source>
        <dbReference type="SAM" id="Phobius"/>
    </source>
</evidence>
<dbReference type="InterPro" id="IPR004840">
    <property type="entry name" value="Amino_acid_permease_CS"/>
</dbReference>
<dbReference type="InterPro" id="IPR004841">
    <property type="entry name" value="AA-permease/SLC12A_dom"/>
</dbReference>
<keyword evidence="2" id="KW-0813">Transport</keyword>
<dbReference type="GO" id="GO:0016020">
    <property type="term" value="C:membrane"/>
    <property type="evidence" value="ECO:0007669"/>
    <property type="project" value="UniProtKB-SubCell"/>
</dbReference>
<evidence type="ECO:0000313" key="9">
    <source>
        <dbReference type="EMBL" id="KRM03403.1"/>
    </source>
</evidence>
<keyword evidence="6 7" id="KW-0472">Membrane</keyword>
<feature type="transmembrane region" description="Helical" evidence="7">
    <location>
        <begin position="249"/>
        <end position="267"/>
    </location>
</feature>
<dbReference type="RefSeq" id="WP_056936610.1">
    <property type="nucleotide sequence ID" value="NZ_AZFN01000002.1"/>
</dbReference>
<dbReference type="Gene3D" id="1.20.1740.10">
    <property type="entry name" value="Amino acid/polyamine transporter I"/>
    <property type="match status" value="1"/>
</dbReference>
<feature type="transmembrane region" description="Helical" evidence="7">
    <location>
        <begin position="49"/>
        <end position="70"/>
    </location>
</feature>